<dbReference type="PATRIC" id="fig|587753.9.peg.4576"/>
<dbReference type="Gene3D" id="6.10.280.50">
    <property type="match status" value="1"/>
</dbReference>
<accession>A0A0A6FCB0</accession>
<dbReference type="Pfam" id="PF04325">
    <property type="entry name" value="DUF465"/>
    <property type="match status" value="1"/>
</dbReference>
<comment type="caution">
    <text evidence="1">The sequence shown here is derived from an EMBL/GenBank/DDBJ whole genome shotgun (WGS) entry which is preliminary data.</text>
</comment>
<evidence type="ECO:0000313" key="1">
    <source>
        <dbReference type="EMBL" id="KHA70381.1"/>
    </source>
</evidence>
<dbReference type="OrthoDB" id="7030268at2"/>
<evidence type="ECO:0008006" key="3">
    <source>
        <dbReference type="Google" id="ProtNLM"/>
    </source>
</evidence>
<sequence length="80" mass="9032">MPVPHDLFQDLSCTKEEIQQKRTQDPRLDSLINKYSQADAEVVKAETATSDAPTDDALKKLKEKRLKVKDEIVSHLQAPS</sequence>
<dbReference type="Proteomes" id="UP000030564">
    <property type="component" value="Unassembled WGS sequence"/>
</dbReference>
<dbReference type="InterPro" id="IPR007420">
    <property type="entry name" value="DUF465"/>
</dbReference>
<organism evidence="1 2">
    <name type="scientific">Pseudomonas chlororaphis</name>
    <dbReference type="NCBI Taxonomy" id="587753"/>
    <lineage>
        <taxon>Bacteria</taxon>
        <taxon>Pseudomonadati</taxon>
        <taxon>Pseudomonadota</taxon>
        <taxon>Gammaproteobacteria</taxon>
        <taxon>Pseudomonadales</taxon>
        <taxon>Pseudomonadaceae</taxon>
        <taxon>Pseudomonas</taxon>
    </lineage>
</organism>
<reference evidence="1 2" key="1">
    <citation type="submission" date="2014-10" db="EMBL/GenBank/DDBJ databases">
        <title>Draft genome sequence of Pseudomonas chlororaphis EA105.</title>
        <authorList>
            <person name="McCully L.M."/>
            <person name="Bitzer A.S."/>
            <person name="Spence C."/>
            <person name="Bais H."/>
            <person name="Silby M.W."/>
        </authorList>
    </citation>
    <scope>NUCLEOTIDE SEQUENCE [LARGE SCALE GENOMIC DNA]</scope>
    <source>
        <strain evidence="1 2">EA105</strain>
    </source>
</reference>
<dbReference type="InterPro" id="IPR038444">
    <property type="entry name" value="DUF465_sf"/>
</dbReference>
<proteinExistence type="predicted"/>
<gene>
    <name evidence="1" type="ORF">NZ35_26140</name>
</gene>
<dbReference type="AlphaFoldDB" id="A0A0A6FCB0"/>
<protein>
    <recommendedName>
        <fullName evidence="3">DUF465 domain-containing protein</fullName>
    </recommendedName>
</protein>
<evidence type="ECO:0000313" key="2">
    <source>
        <dbReference type="Proteomes" id="UP000030564"/>
    </source>
</evidence>
<name>A0A0A6FCB0_9PSED</name>
<dbReference type="EMBL" id="JSFK01000040">
    <property type="protein sequence ID" value="KHA70381.1"/>
    <property type="molecule type" value="Genomic_DNA"/>
</dbReference>